<feature type="non-terminal residue" evidence="1">
    <location>
        <position position="618"/>
    </location>
</feature>
<dbReference type="EMBL" id="CAJNNW010034883">
    <property type="protein sequence ID" value="CAE8724437.1"/>
    <property type="molecule type" value="Genomic_DNA"/>
</dbReference>
<gene>
    <name evidence="1" type="ORF">PGLA2088_LOCUS43704</name>
</gene>
<evidence type="ECO:0000313" key="1">
    <source>
        <dbReference type="EMBL" id="CAE8724437.1"/>
    </source>
</evidence>
<protein>
    <submittedName>
        <fullName evidence="1">Uncharacterized protein</fullName>
    </submittedName>
</protein>
<comment type="caution">
    <text evidence="1">The sequence shown here is derived from an EMBL/GenBank/DDBJ whole genome shotgun (WGS) entry which is preliminary data.</text>
</comment>
<dbReference type="Proteomes" id="UP000626109">
    <property type="component" value="Unassembled WGS sequence"/>
</dbReference>
<proteinExistence type="predicted"/>
<dbReference type="AlphaFoldDB" id="A0A813LBA6"/>
<organism evidence="1 2">
    <name type="scientific">Polarella glacialis</name>
    <name type="common">Dinoflagellate</name>
    <dbReference type="NCBI Taxonomy" id="89957"/>
    <lineage>
        <taxon>Eukaryota</taxon>
        <taxon>Sar</taxon>
        <taxon>Alveolata</taxon>
        <taxon>Dinophyceae</taxon>
        <taxon>Suessiales</taxon>
        <taxon>Suessiaceae</taxon>
        <taxon>Polarella</taxon>
    </lineage>
</organism>
<name>A0A813LBA6_POLGL</name>
<feature type="non-terminal residue" evidence="1">
    <location>
        <position position="1"/>
    </location>
</feature>
<reference evidence="1" key="1">
    <citation type="submission" date="2021-02" db="EMBL/GenBank/DDBJ databases">
        <authorList>
            <person name="Dougan E. K."/>
            <person name="Rhodes N."/>
            <person name="Thang M."/>
            <person name="Chan C."/>
        </authorList>
    </citation>
    <scope>NUCLEOTIDE SEQUENCE</scope>
</reference>
<evidence type="ECO:0000313" key="2">
    <source>
        <dbReference type="Proteomes" id="UP000626109"/>
    </source>
</evidence>
<accession>A0A813LBA6</accession>
<sequence>VRLRELLLSQDFAAQVAGVAADAGFAEEEDGHEAFGKFGARRSERPRSRPAEQRPGLPFYFVELNEGRLQSASSSSTVARFRSAPLRGCHDGYGWIRVALGEDAQLLMPGKPALGGNNTAAEDAAIQRGEHHRLSLRLLQMAPSSGGQLVAESELVLPVGEVKEGAPFAYFGGHIWVPLMHASPDGPWMAVVGRALLSFEAVQPGGASAARLLRSLPLAPSGLLLPLYRAWEAPKKGDGTWPPEAATRAFAGEDLWSRLVQAEARPKAVSSKAFGEALEAAGAASAALGGSCPSSGSTMAGPTLVQEELSFLRATIAPLLADPEALVPYPQLLHWLGIRSLARRVLPVAAGLLGRLRQLDGGGGARRRAATGTVPLAALQSALRAELSSSGGSELPAALWQLLAQRPQWLLASAGGGFCGHEHFDYLVFLWDLNIAAGGFGADGRNPIITGIPAAQSALPRSLPPPRAKGSGGFEVRSLQAREEEPPAASSAGSGVNVVIHRALHLPQIRGGPPSAFVSYGWRCGGDDLALGLHGWRGGEEAVDEETGLGITEVVERSFSPCWDHSVDLRLPDLLRSSGSGDALRYPEAYKHLSLELRVWHADKLSSSSCGEDLLIGA</sequence>